<comment type="caution">
    <text evidence="1">The sequence shown here is derived from an EMBL/GenBank/DDBJ whole genome shotgun (WGS) entry which is preliminary data.</text>
</comment>
<dbReference type="EMBL" id="JBHUPG010000009">
    <property type="protein sequence ID" value="MFD2911424.1"/>
    <property type="molecule type" value="Genomic_DNA"/>
</dbReference>
<dbReference type="InterPro" id="IPR052042">
    <property type="entry name" value="Tail_sheath_structural"/>
</dbReference>
<proteinExistence type="predicted"/>
<gene>
    <name evidence="1" type="ORF">ACFS5P_06015</name>
</gene>
<protein>
    <submittedName>
        <fullName evidence="1">Phage tail sheath family protein</fullName>
    </submittedName>
</protein>
<dbReference type="PANTHER" id="PTHR35861:SF1">
    <property type="entry name" value="PHAGE TAIL SHEATH PROTEIN"/>
    <property type="match status" value="1"/>
</dbReference>
<dbReference type="Proteomes" id="UP001597561">
    <property type="component" value="Unassembled WGS sequence"/>
</dbReference>
<sequence length="485" mass="52238">MMYKHGIDIVEQRTGPEPIRSLSAVQVVFGTAQVNLLDDPAAAVNKPIVINSEADAKTKLGYSRDNRDFDFTVNHSLFASLELYNVAPIVVINVLDPAVHKTDVTDEVVSISKGTAKIANKKVLLSSVVAENADGLTTYERDVDYTLSFNTAGEPVIGVISGGQLDGQTEVTVSYSALDPSAVTEVDVIGGYDAATGVRTGIELMTSVYPQYNILGAQLLAPGFSHKPDVAAVLAAKSQKINGNFSAMNVLDVDTTAVTKYEDVAAWKVDNGYDNKESIVAWPMVKKNGQVLYFSAVLAARIAQTDAENDDVPNVSPSNKPFNIDATVLKSGTEMYLDQPEANVLNGAGIVTAINFNGWRTWGNNTAAFPESTLPQDRFIAVRRVFQWWGNTFILAYFNKVDNPADTKLIESVVSAENIRANGFAAEGKISGAVIEFRESMNPIENILNGKIVFIQRIGAYSPAEQITNILEFDPTITATALGGA</sequence>
<accession>A0ABW5ZEM9</accession>
<reference evidence="2" key="1">
    <citation type="journal article" date="2019" name="Int. J. Syst. Evol. Microbiol.">
        <title>The Global Catalogue of Microorganisms (GCM) 10K type strain sequencing project: providing services to taxonomists for standard genome sequencing and annotation.</title>
        <authorList>
            <consortium name="The Broad Institute Genomics Platform"/>
            <consortium name="The Broad Institute Genome Sequencing Center for Infectious Disease"/>
            <person name="Wu L."/>
            <person name="Ma J."/>
        </authorList>
    </citation>
    <scope>NUCLEOTIDE SEQUENCE [LARGE SCALE GENOMIC DNA]</scope>
    <source>
        <strain evidence="2">KCTC 13528</strain>
    </source>
</reference>
<organism evidence="1 2">
    <name type="scientific">Jeotgalibacillus terrae</name>
    <dbReference type="NCBI Taxonomy" id="587735"/>
    <lineage>
        <taxon>Bacteria</taxon>
        <taxon>Bacillati</taxon>
        <taxon>Bacillota</taxon>
        <taxon>Bacilli</taxon>
        <taxon>Bacillales</taxon>
        <taxon>Caryophanaceae</taxon>
        <taxon>Jeotgalibacillus</taxon>
    </lineage>
</organism>
<keyword evidence="2" id="KW-1185">Reference proteome</keyword>
<dbReference type="RefSeq" id="WP_204730063.1">
    <property type="nucleotide sequence ID" value="NZ_JAFBDK010000013.1"/>
</dbReference>
<dbReference type="PANTHER" id="PTHR35861">
    <property type="match status" value="1"/>
</dbReference>
<name>A0ABW5ZEM9_9BACL</name>
<evidence type="ECO:0000313" key="1">
    <source>
        <dbReference type="EMBL" id="MFD2911424.1"/>
    </source>
</evidence>
<evidence type="ECO:0000313" key="2">
    <source>
        <dbReference type="Proteomes" id="UP001597561"/>
    </source>
</evidence>